<dbReference type="NCBIfam" id="TIGR04567">
    <property type="entry name" value="RNAP_delt_lowGC"/>
    <property type="match status" value="1"/>
</dbReference>
<dbReference type="GO" id="GO:0006355">
    <property type="term" value="P:regulation of DNA-templated transcription"/>
    <property type="evidence" value="ECO:0007669"/>
    <property type="project" value="InterPro"/>
</dbReference>
<dbReference type="InterPro" id="IPR029757">
    <property type="entry name" value="RpoE"/>
</dbReference>
<evidence type="ECO:0000256" key="2">
    <source>
        <dbReference type="ARBA" id="ARBA00022478"/>
    </source>
</evidence>
<dbReference type="OrthoDB" id="401223at2"/>
<dbReference type="Proteomes" id="UP000094378">
    <property type="component" value="Chromosome"/>
</dbReference>
<evidence type="ECO:0000313" key="9">
    <source>
        <dbReference type="EMBL" id="AOG61064.1"/>
    </source>
</evidence>
<keyword evidence="5" id="KW-0804">Transcription</keyword>
<evidence type="ECO:0000256" key="6">
    <source>
        <dbReference type="ARBA" id="ARBA00031937"/>
    </source>
</evidence>
<feature type="region of interest" description="Disordered" evidence="7">
    <location>
        <begin position="121"/>
        <end position="155"/>
    </location>
</feature>
<dbReference type="GO" id="GO:0000428">
    <property type="term" value="C:DNA-directed RNA polymerase complex"/>
    <property type="evidence" value="ECO:0007669"/>
    <property type="project" value="UniProtKB-KW"/>
</dbReference>
<dbReference type="InterPro" id="IPR007759">
    <property type="entry name" value="Asxl_HARE-HTH"/>
</dbReference>
<dbReference type="PATRIC" id="fig|216938.3.peg.1136"/>
<evidence type="ECO:0000256" key="3">
    <source>
        <dbReference type="ARBA" id="ARBA00022679"/>
    </source>
</evidence>
<evidence type="ECO:0000313" key="10">
    <source>
        <dbReference type="Proteomes" id="UP000094378"/>
    </source>
</evidence>
<dbReference type="RefSeq" id="WP_069117494.1">
    <property type="nucleotide sequence ID" value="NZ_CP017015.1"/>
</dbReference>
<gene>
    <name evidence="9" type="primary">rpoE</name>
    <name evidence="9" type="ORF">SHELI_v1c11170</name>
</gene>
<comment type="similarity">
    <text evidence="1">Belongs to the RpoE family.</text>
</comment>
<feature type="compositionally biased region" description="Acidic residues" evidence="7">
    <location>
        <begin position="123"/>
        <end position="155"/>
    </location>
</feature>
<keyword evidence="3" id="KW-0808">Transferase</keyword>
<dbReference type="GO" id="GO:0006351">
    <property type="term" value="P:DNA-templated transcription"/>
    <property type="evidence" value="ECO:0007669"/>
    <property type="project" value="InterPro"/>
</dbReference>
<feature type="domain" description="HTH HARE-type" evidence="8">
    <location>
        <begin position="4"/>
        <end position="71"/>
    </location>
</feature>
<protein>
    <recommendedName>
        <fullName evidence="6">RNAP delta factor</fullName>
    </recommendedName>
</protein>
<sequence>MANIPTIELAYNFLQSSKGDASFEDIWNSIKNDIADVNKSKNELIAELYSDLVLDNRFALTSEGKWGLRDYLKFDDIKKQYDYIDKFETTEEFDDIDYSNTDSYDDSDTTNKIDASKLKLSIDDDYDEDEEEDDEDFDDSDELSLTDLGEDDYDD</sequence>
<keyword evidence="4" id="KW-0548">Nucleotidyltransferase</keyword>
<keyword evidence="10" id="KW-1185">Reference proteome</keyword>
<name>A0A1B3SMA9_9MOLU</name>
<evidence type="ECO:0000256" key="5">
    <source>
        <dbReference type="ARBA" id="ARBA00023163"/>
    </source>
</evidence>
<dbReference type="EMBL" id="CP017015">
    <property type="protein sequence ID" value="AOG61064.1"/>
    <property type="molecule type" value="Genomic_DNA"/>
</dbReference>
<dbReference type="STRING" id="216938.SHELI_v1c11170"/>
<keyword evidence="2" id="KW-0240">DNA-directed RNA polymerase</keyword>
<evidence type="ECO:0000256" key="4">
    <source>
        <dbReference type="ARBA" id="ARBA00022695"/>
    </source>
</evidence>
<evidence type="ECO:0000256" key="1">
    <source>
        <dbReference type="ARBA" id="ARBA00009828"/>
    </source>
</evidence>
<dbReference type="PROSITE" id="PS51913">
    <property type="entry name" value="HTH_HARE"/>
    <property type="match status" value="1"/>
</dbReference>
<dbReference type="KEGG" id="shj:SHELI_v1c11170"/>
<evidence type="ECO:0000259" key="8">
    <source>
        <dbReference type="PROSITE" id="PS51913"/>
    </source>
</evidence>
<proteinExistence type="inferred from homology"/>
<evidence type="ECO:0000256" key="7">
    <source>
        <dbReference type="SAM" id="MobiDB-lite"/>
    </source>
</evidence>
<dbReference type="GO" id="GO:0016779">
    <property type="term" value="F:nucleotidyltransferase activity"/>
    <property type="evidence" value="ECO:0007669"/>
    <property type="project" value="UniProtKB-KW"/>
</dbReference>
<organism evidence="9 10">
    <name type="scientific">Spiroplasma helicoides</name>
    <dbReference type="NCBI Taxonomy" id="216938"/>
    <lineage>
        <taxon>Bacteria</taxon>
        <taxon>Bacillati</taxon>
        <taxon>Mycoplasmatota</taxon>
        <taxon>Mollicutes</taxon>
        <taxon>Entomoplasmatales</taxon>
        <taxon>Spiroplasmataceae</taxon>
        <taxon>Spiroplasma</taxon>
    </lineage>
</organism>
<dbReference type="AlphaFoldDB" id="A0A1B3SMA9"/>
<reference evidence="9 10" key="1">
    <citation type="submission" date="2016-08" db="EMBL/GenBank/DDBJ databases">
        <title>Complete genome sequence of Spiroplasma helicoides TABS-2 (DSM 22551).</title>
        <authorList>
            <person name="Shen W.-Y."/>
            <person name="Lo W.-S."/>
            <person name="Lai Y.-C."/>
            <person name="Kuo C.-H."/>
        </authorList>
    </citation>
    <scope>NUCLEOTIDE SEQUENCE [LARGE SCALE GENOMIC DNA]</scope>
    <source>
        <strain evidence="9 10">TABS-2</strain>
    </source>
</reference>
<dbReference type="InterPro" id="IPR038087">
    <property type="entry name" value="RNAP_delta_N_dom_sf"/>
</dbReference>
<dbReference type="Gene3D" id="1.10.10.1250">
    <property type="entry name" value="RNA polymerase, subunit delta, N-terminal domain"/>
    <property type="match status" value="1"/>
</dbReference>
<accession>A0A1B3SMA9</accession>